<keyword evidence="3" id="KW-0560">Oxidoreductase</keyword>
<evidence type="ECO:0000313" key="5">
    <source>
        <dbReference type="Proteomes" id="UP000604273"/>
    </source>
</evidence>
<name>A0A8H4WLP1_9HYPO</name>
<gene>
    <name evidence="4" type="ORF">FGADI_13321</name>
</gene>
<reference evidence="4" key="2">
    <citation type="submission" date="2020-05" db="EMBL/GenBank/DDBJ databases">
        <authorList>
            <person name="Kim H.-S."/>
            <person name="Proctor R.H."/>
            <person name="Brown D.W."/>
        </authorList>
    </citation>
    <scope>NUCLEOTIDE SEQUENCE</scope>
    <source>
        <strain evidence="4">NRRL 45417</strain>
    </source>
</reference>
<dbReference type="PROSITE" id="PS00061">
    <property type="entry name" value="ADH_SHORT"/>
    <property type="match status" value="1"/>
</dbReference>
<proteinExistence type="inferred from homology"/>
<dbReference type="PANTHER" id="PTHR44229:SF4">
    <property type="entry name" value="15-HYDROXYPROSTAGLANDIN DEHYDROGENASE [NAD(+)]"/>
    <property type="match status" value="1"/>
</dbReference>
<dbReference type="Gene3D" id="3.40.50.720">
    <property type="entry name" value="NAD(P)-binding Rossmann-like Domain"/>
    <property type="match status" value="1"/>
</dbReference>
<dbReference type="PRINTS" id="PR00081">
    <property type="entry name" value="GDHRDH"/>
</dbReference>
<keyword evidence="5" id="KW-1185">Reference proteome</keyword>
<dbReference type="InterPro" id="IPR002347">
    <property type="entry name" value="SDR_fam"/>
</dbReference>
<evidence type="ECO:0000256" key="3">
    <source>
        <dbReference type="ARBA" id="ARBA00023002"/>
    </source>
</evidence>
<dbReference type="Pfam" id="PF00106">
    <property type="entry name" value="adh_short"/>
    <property type="match status" value="1"/>
</dbReference>
<dbReference type="InterPro" id="IPR036291">
    <property type="entry name" value="NAD(P)-bd_dom_sf"/>
</dbReference>
<dbReference type="InterPro" id="IPR020904">
    <property type="entry name" value="Sc_DH/Rdtase_CS"/>
</dbReference>
<comment type="caution">
    <text evidence="4">The sequence shown here is derived from an EMBL/GenBank/DDBJ whole genome shotgun (WGS) entry which is preliminary data.</text>
</comment>
<dbReference type="Proteomes" id="UP000604273">
    <property type="component" value="Unassembled WGS sequence"/>
</dbReference>
<comment type="similarity">
    <text evidence="1">Belongs to the short-chain dehydrogenases/reductases (SDR) family.</text>
</comment>
<dbReference type="PANTHER" id="PTHR44229">
    <property type="entry name" value="15-HYDROXYPROSTAGLANDIN DEHYDROGENASE [NAD(+)]"/>
    <property type="match status" value="1"/>
</dbReference>
<accession>A0A8H4WLP1</accession>
<dbReference type="SUPFAM" id="SSF51735">
    <property type="entry name" value="NAD(P)-binding Rossmann-fold domains"/>
    <property type="match status" value="1"/>
</dbReference>
<dbReference type="GO" id="GO:0005737">
    <property type="term" value="C:cytoplasm"/>
    <property type="evidence" value="ECO:0007669"/>
    <property type="project" value="TreeGrafter"/>
</dbReference>
<reference evidence="4" key="1">
    <citation type="journal article" date="2020" name="BMC Genomics">
        <title>Correction to: Identification and distribution of gene clusters required for synthesis of sphingolipid metabolism inhibitors in diverse species of the filamentous fungus Fusarium.</title>
        <authorList>
            <person name="Kim H.S."/>
            <person name="Lohmar J.M."/>
            <person name="Busman M."/>
            <person name="Brown D.W."/>
            <person name="Naumann T.A."/>
            <person name="Divon H.H."/>
            <person name="Lysoe E."/>
            <person name="Uhlig S."/>
            <person name="Proctor R.H."/>
        </authorList>
    </citation>
    <scope>NUCLEOTIDE SEQUENCE</scope>
    <source>
        <strain evidence="4">NRRL 45417</strain>
    </source>
</reference>
<evidence type="ECO:0000256" key="2">
    <source>
        <dbReference type="ARBA" id="ARBA00022857"/>
    </source>
</evidence>
<dbReference type="GO" id="GO:0016616">
    <property type="term" value="F:oxidoreductase activity, acting on the CH-OH group of donors, NAD or NADP as acceptor"/>
    <property type="evidence" value="ECO:0007669"/>
    <property type="project" value="TreeGrafter"/>
</dbReference>
<keyword evidence="2" id="KW-0521">NADP</keyword>
<sequence>MAEIFFSSDIADNVKGKVVVITGGARGIGAATVSLLYERGAHIYVGDLDDVKGHRMVSHIQSSIPHSGGSVHFQKLDVRNYNEQLQLFKTPYEERGHVDIAISCAAVTEPNGWFGSDQLSLEAVMTEPQPLKSAIDINLTSVVLFCRIAVAYMKANTDTANSTDFSKSIVLVSSIAGISEAAGLFAYSAAKHGIIGLMRSLRAMAVAKYNIRINVVCPWATDTQMIDNVRSMWEKHRLPLNAPNDVAQFITQLATDKSLSGKSVLVAGGRGFDTEEGIDRTMSEWFGPLTEDFWRGQKVLGTVSTMIPIAKYF</sequence>
<dbReference type="EMBL" id="JABFAI010000530">
    <property type="protein sequence ID" value="KAF4943563.1"/>
    <property type="molecule type" value="Genomic_DNA"/>
</dbReference>
<dbReference type="AlphaFoldDB" id="A0A8H4WLP1"/>
<evidence type="ECO:0000256" key="1">
    <source>
        <dbReference type="ARBA" id="ARBA00006484"/>
    </source>
</evidence>
<evidence type="ECO:0000313" key="4">
    <source>
        <dbReference type="EMBL" id="KAF4943563.1"/>
    </source>
</evidence>
<evidence type="ECO:0008006" key="6">
    <source>
        <dbReference type="Google" id="ProtNLM"/>
    </source>
</evidence>
<dbReference type="OrthoDB" id="5371740at2759"/>
<protein>
    <recommendedName>
        <fullName evidence="6">Hydroxynaphthalene reductase-like protein Arp2</fullName>
    </recommendedName>
</protein>
<organism evidence="4 5">
    <name type="scientific">Fusarium gaditjirri</name>
    <dbReference type="NCBI Taxonomy" id="282569"/>
    <lineage>
        <taxon>Eukaryota</taxon>
        <taxon>Fungi</taxon>
        <taxon>Dikarya</taxon>
        <taxon>Ascomycota</taxon>
        <taxon>Pezizomycotina</taxon>
        <taxon>Sordariomycetes</taxon>
        <taxon>Hypocreomycetidae</taxon>
        <taxon>Hypocreales</taxon>
        <taxon>Nectriaceae</taxon>
        <taxon>Fusarium</taxon>
        <taxon>Fusarium nisikadoi species complex</taxon>
    </lineage>
</organism>